<feature type="compositionally biased region" description="Basic and acidic residues" evidence="1">
    <location>
        <begin position="242"/>
        <end position="255"/>
    </location>
</feature>
<evidence type="ECO:0000256" key="1">
    <source>
        <dbReference type="SAM" id="MobiDB-lite"/>
    </source>
</evidence>
<sequence length="261" mass="28275">MTDFQEIELFPSDDELSNVPETPARFSPNRLDPSSHHISPVDRPGRRSHRSTSQLNTPRSRRPLSPPPSRSSRGSADLRRDASHPSSSSSSSSSSSAATPSIPPVEKWSVNALRQALSNAGIHFSRRNTKVQLHDLLVRSHQNSPRPPSNTQVTTQTAARSLRFAFNPPQFQPTSAAAAAAAAGAASSSATHSSRSIAAARNSSASPPTVTVTFPPPTESDIFNTRNKVRMYEWHGLIADRMPGDPIKDANKQDKQYPLST</sequence>
<evidence type="ECO:0000313" key="3">
    <source>
        <dbReference type="Proteomes" id="UP000281406"/>
    </source>
</evidence>
<feature type="region of interest" description="Disordered" evidence="1">
    <location>
        <begin position="240"/>
        <end position="261"/>
    </location>
</feature>
<evidence type="ECO:0000313" key="2">
    <source>
        <dbReference type="EMBL" id="ROL49968.1"/>
    </source>
</evidence>
<name>A0A3N0YW75_ANAGA</name>
<dbReference type="Proteomes" id="UP000281406">
    <property type="component" value="Unassembled WGS sequence"/>
</dbReference>
<protein>
    <submittedName>
        <fullName evidence="2">Uncharacterized protein</fullName>
    </submittedName>
</protein>
<gene>
    <name evidence="2" type="ORF">DPX16_6376</name>
</gene>
<feature type="region of interest" description="Disordered" evidence="1">
    <location>
        <begin position="197"/>
        <end position="221"/>
    </location>
</feature>
<feature type="compositionally biased region" description="Low complexity" evidence="1">
    <location>
        <begin position="86"/>
        <end position="96"/>
    </location>
</feature>
<feature type="compositionally biased region" description="Low complexity" evidence="1">
    <location>
        <begin position="197"/>
        <end position="213"/>
    </location>
</feature>
<feature type="compositionally biased region" description="Basic and acidic residues" evidence="1">
    <location>
        <begin position="33"/>
        <end position="45"/>
    </location>
</feature>
<organism evidence="2 3">
    <name type="scientific">Anabarilius grahami</name>
    <name type="common">Kanglang fish</name>
    <name type="synonym">Barilius grahami</name>
    <dbReference type="NCBI Taxonomy" id="495550"/>
    <lineage>
        <taxon>Eukaryota</taxon>
        <taxon>Metazoa</taxon>
        <taxon>Chordata</taxon>
        <taxon>Craniata</taxon>
        <taxon>Vertebrata</taxon>
        <taxon>Euteleostomi</taxon>
        <taxon>Actinopterygii</taxon>
        <taxon>Neopterygii</taxon>
        <taxon>Teleostei</taxon>
        <taxon>Ostariophysi</taxon>
        <taxon>Cypriniformes</taxon>
        <taxon>Xenocyprididae</taxon>
        <taxon>Xenocypridinae</taxon>
        <taxon>Xenocypridinae incertae sedis</taxon>
        <taxon>Anabarilius</taxon>
    </lineage>
</organism>
<comment type="caution">
    <text evidence="2">The sequence shown here is derived from an EMBL/GenBank/DDBJ whole genome shotgun (WGS) entry which is preliminary data.</text>
</comment>
<accession>A0A3N0YW75</accession>
<dbReference type="AlphaFoldDB" id="A0A3N0YW75"/>
<keyword evidence="3" id="KW-1185">Reference proteome</keyword>
<proteinExistence type="predicted"/>
<feature type="region of interest" description="Disordered" evidence="1">
    <location>
        <begin position="1"/>
        <end position="103"/>
    </location>
</feature>
<dbReference type="EMBL" id="RJVU01024579">
    <property type="protein sequence ID" value="ROL49968.1"/>
    <property type="molecule type" value="Genomic_DNA"/>
</dbReference>
<reference evidence="2 3" key="1">
    <citation type="submission" date="2018-10" db="EMBL/GenBank/DDBJ databases">
        <title>Genome assembly for a Yunnan-Guizhou Plateau 3E fish, Anabarilius grahami (Regan), and its evolutionary and genetic applications.</title>
        <authorList>
            <person name="Jiang W."/>
        </authorList>
    </citation>
    <scope>NUCLEOTIDE SEQUENCE [LARGE SCALE GENOMIC DNA]</scope>
    <source>
        <strain evidence="2">AG-KIZ</strain>
        <tissue evidence="2">Muscle</tissue>
    </source>
</reference>